<gene>
    <name evidence="2" type="ORF">HGG76_10530</name>
</gene>
<sequence length="54" mass="6132">MGVFRAGQRLDVPREPSPVILFASETVGRSVEDDRNLSQRETPEQCRILSYLDP</sequence>
<dbReference type="EMBL" id="JAAXZB010000001">
    <property type="protein sequence ID" value="NKW09834.1"/>
    <property type="molecule type" value="Genomic_DNA"/>
</dbReference>
<evidence type="ECO:0000313" key="3">
    <source>
        <dbReference type="Proteomes" id="UP000558475"/>
    </source>
</evidence>
<name>A0A7X6FSF7_9HYPH</name>
<comment type="caution">
    <text evidence="2">The sequence shown here is derived from an EMBL/GenBank/DDBJ whole genome shotgun (WGS) entry which is preliminary data.</text>
</comment>
<feature type="region of interest" description="Disordered" evidence="1">
    <location>
        <begin position="31"/>
        <end position="54"/>
    </location>
</feature>
<dbReference type="AlphaFoldDB" id="A0A7X6FSF7"/>
<accession>A0A7X6FSF7</accession>
<organism evidence="2 3">
    <name type="scientific">Brucella tritici</name>
    <dbReference type="NCBI Taxonomy" id="94626"/>
    <lineage>
        <taxon>Bacteria</taxon>
        <taxon>Pseudomonadati</taxon>
        <taxon>Pseudomonadota</taxon>
        <taxon>Alphaproteobacteria</taxon>
        <taxon>Hyphomicrobiales</taxon>
        <taxon>Brucellaceae</taxon>
        <taxon>Brucella/Ochrobactrum group</taxon>
        <taxon>Brucella</taxon>
    </lineage>
</organism>
<evidence type="ECO:0000313" key="2">
    <source>
        <dbReference type="EMBL" id="NKW09834.1"/>
    </source>
</evidence>
<reference evidence="2 3" key="1">
    <citation type="submission" date="2020-04" db="EMBL/GenBank/DDBJ databases">
        <title>Whole genome sequencing of clinical and environmental type strains of Ochrobactrum.</title>
        <authorList>
            <person name="Dharne M."/>
        </authorList>
    </citation>
    <scope>NUCLEOTIDE SEQUENCE [LARGE SCALE GENOMIC DNA]</scope>
    <source>
        <strain evidence="2 3">DSM 13340</strain>
    </source>
</reference>
<feature type="compositionally biased region" description="Basic and acidic residues" evidence="1">
    <location>
        <begin position="31"/>
        <end position="44"/>
    </location>
</feature>
<dbReference type="Proteomes" id="UP000558475">
    <property type="component" value="Unassembled WGS sequence"/>
</dbReference>
<evidence type="ECO:0000256" key="1">
    <source>
        <dbReference type="SAM" id="MobiDB-lite"/>
    </source>
</evidence>
<proteinExistence type="predicted"/>
<protein>
    <submittedName>
        <fullName evidence="2">Uncharacterized protein</fullName>
    </submittedName>
</protein>